<dbReference type="Pfam" id="PF12043">
    <property type="entry name" value="DUF3527"/>
    <property type="match status" value="2"/>
</dbReference>
<evidence type="ECO:0000313" key="2">
    <source>
        <dbReference type="EMBL" id="KAJ9185291.1"/>
    </source>
</evidence>
<organism evidence="2 3">
    <name type="scientific">Hevea brasiliensis</name>
    <name type="common">Para rubber tree</name>
    <name type="synonym">Siphonia brasiliensis</name>
    <dbReference type="NCBI Taxonomy" id="3981"/>
    <lineage>
        <taxon>Eukaryota</taxon>
        <taxon>Viridiplantae</taxon>
        <taxon>Streptophyta</taxon>
        <taxon>Embryophyta</taxon>
        <taxon>Tracheophyta</taxon>
        <taxon>Spermatophyta</taxon>
        <taxon>Magnoliopsida</taxon>
        <taxon>eudicotyledons</taxon>
        <taxon>Gunneridae</taxon>
        <taxon>Pentapetalae</taxon>
        <taxon>rosids</taxon>
        <taxon>fabids</taxon>
        <taxon>Malpighiales</taxon>
        <taxon>Euphorbiaceae</taxon>
        <taxon>Crotonoideae</taxon>
        <taxon>Micrandreae</taxon>
        <taxon>Hevea</taxon>
    </lineage>
</organism>
<sequence>MGFSSLGVKKSSKQQQNSKIVKDMVLLTQATQSIKHQDKLKAKSYINKPYDDLPHELRKHTNARAMVQQKTTVNSQQLSVIVRATKDDELVKYMSNLPRYLQRVDKKENIQDKALNVGVLDWSRLENWKCNKKSTPMRVGNKASLISSNLSTRMTNRSSTFYGQAHNETPAYQSKQCPSLSSRNSSSLNDGISRDAKSSVRDAMLFQDVANASKSHFDGQKRVFCSYKSLDGNSSDTTFEKGRRKELHNKITSKVQNRSSNSRNNGMPIGPKESLNTCDREAKQRLEEMQEVYIKRKALEQKITPSMGASSSKMKNDNISPTAKGKKNENNGRMKKRMELQQSTIDLPWQHQGDEKKNIVLLFPKKFVHNSFQEQPTSSLNETVTGANQNTLSYGFSDEFYSSELNYEIPHSCPLSPRVEINIEQQEMAPDAINTQDAELSSDAINTIKSSNEILVETSKIFNQDTEEVAARKGRHPSPNRRFSFSLGQMTRSFSFKESSAVPRLTSTHVSVKSGPVLSKASAGLDDSNREKASCHRSKSSPLRRLLDPLLKSKGLTPNPSAQTDQLFRGSLNSYSFKPINTTESHQNKEREASSIKAHLLLTMRNGLPLFRFVINNNSIIVAAPVKNLMSPGNNDQGCNYVLYTIEEIKKKSGSWISQGSKERSCGFVYNVVGQMTVNSSSSLDSAEQNSNAQYMVKESVLFGVERRQTGQVSPKLMPNAELAAIVVKMPSGNIGFDFDKQQTDKEKNIMEKGFSWHLPENEHSNSCTVIIPGGVHSLPNTGVPSPLIHRWRSGGSCDCGGWDVGCELRILSTEIQHKKLPRTSNACLRSNRFELFVQGEAQDTPIFSMTPVEKGKYSVEFSPSISLLQAFFICVTIISCQKSSDLAEQSNVSKEKVHQESRNANGLKKIRTTVLGEAPVKYTPSPPVSPVGRI</sequence>
<protein>
    <recommendedName>
        <fullName evidence="4">DUF3527 domain-containing protein</fullName>
    </recommendedName>
</protein>
<feature type="region of interest" description="Disordered" evidence="1">
    <location>
        <begin position="167"/>
        <end position="194"/>
    </location>
</feature>
<evidence type="ECO:0000256" key="1">
    <source>
        <dbReference type="SAM" id="MobiDB-lite"/>
    </source>
</evidence>
<gene>
    <name evidence="2" type="ORF">P3X46_004944</name>
</gene>
<dbReference type="PANTHER" id="PTHR31390">
    <property type="entry name" value="EXPRESSED PROTEIN"/>
    <property type="match status" value="1"/>
</dbReference>
<comment type="caution">
    <text evidence="2">The sequence shown here is derived from an EMBL/GenBank/DDBJ whole genome shotgun (WGS) entry which is preliminary data.</text>
</comment>
<feature type="region of interest" description="Disordered" evidence="1">
    <location>
        <begin position="519"/>
        <end position="541"/>
    </location>
</feature>
<feature type="compositionally biased region" description="Polar residues" evidence="1">
    <location>
        <begin position="306"/>
        <end position="321"/>
    </location>
</feature>
<feature type="compositionally biased region" description="Polar residues" evidence="1">
    <location>
        <begin position="167"/>
        <end position="178"/>
    </location>
</feature>
<feature type="compositionally biased region" description="Polar residues" evidence="1">
    <location>
        <begin position="253"/>
        <end position="265"/>
    </location>
</feature>
<reference evidence="2" key="1">
    <citation type="journal article" date="2023" name="Plant Biotechnol. J.">
        <title>Chromosome-level wild Hevea brasiliensis genome provides new tools for genomic-assisted breeding and valuable loci to elevate rubber yield.</title>
        <authorList>
            <person name="Cheng H."/>
            <person name="Song X."/>
            <person name="Hu Y."/>
            <person name="Wu T."/>
            <person name="Yang Q."/>
            <person name="An Z."/>
            <person name="Feng S."/>
            <person name="Deng Z."/>
            <person name="Wu W."/>
            <person name="Zeng X."/>
            <person name="Tu M."/>
            <person name="Wang X."/>
            <person name="Huang H."/>
        </authorList>
    </citation>
    <scope>NUCLEOTIDE SEQUENCE</scope>
    <source>
        <strain evidence="2">MT/VB/25A 57/8</strain>
    </source>
</reference>
<proteinExistence type="predicted"/>
<evidence type="ECO:0008006" key="4">
    <source>
        <dbReference type="Google" id="ProtNLM"/>
    </source>
</evidence>
<dbReference type="InterPro" id="IPR021916">
    <property type="entry name" value="DUF3527"/>
</dbReference>
<dbReference type="EMBL" id="JARPOI010000003">
    <property type="protein sequence ID" value="KAJ9185291.1"/>
    <property type="molecule type" value="Genomic_DNA"/>
</dbReference>
<feature type="compositionally biased region" description="Low complexity" evidence="1">
    <location>
        <begin position="179"/>
        <end position="189"/>
    </location>
</feature>
<name>A0ABQ9MYX0_HEVBR</name>
<feature type="region of interest" description="Disordered" evidence="1">
    <location>
        <begin position="306"/>
        <end position="332"/>
    </location>
</feature>
<keyword evidence="3" id="KW-1185">Reference proteome</keyword>
<dbReference type="Proteomes" id="UP001174677">
    <property type="component" value="Chromosome 3"/>
</dbReference>
<accession>A0ABQ9MYX0</accession>
<feature type="region of interest" description="Disordered" evidence="1">
    <location>
        <begin position="253"/>
        <end position="275"/>
    </location>
</feature>
<dbReference type="PANTHER" id="PTHR31390:SF12">
    <property type="entry name" value="PUTATIVE (DUF3527)-RELATED"/>
    <property type="match status" value="1"/>
</dbReference>
<evidence type="ECO:0000313" key="3">
    <source>
        <dbReference type="Proteomes" id="UP001174677"/>
    </source>
</evidence>